<dbReference type="InterPro" id="IPR005864">
    <property type="entry name" value="ATP_synth_F0_bsu_bac"/>
</dbReference>
<evidence type="ECO:0000256" key="14">
    <source>
        <dbReference type="ARBA" id="ARBA00037847"/>
    </source>
</evidence>
<keyword evidence="10 15" id="KW-0066">ATP synthesis</keyword>
<evidence type="ECO:0000256" key="10">
    <source>
        <dbReference type="ARBA" id="ARBA00023310"/>
    </source>
</evidence>
<dbReference type="NCBIfam" id="TIGR01144">
    <property type="entry name" value="ATP_synt_b"/>
    <property type="match status" value="1"/>
</dbReference>
<evidence type="ECO:0000256" key="5">
    <source>
        <dbReference type="ARBA" id="ARBA00022692"/>
    </source>
</evidence>
<keyword evidence="5 15" id="KW-0812">Transmembrane</keyword>
<evidence type="ECO:0000256" key="13">
    <source>
        <dbReference type="ARBA" id="ARBA00026054"/>
    </source>
</evidence>
<dbReference type="EMBL" id="JAAGVY010000028">
    <property type="protein sequence ID" value="NEN24542.1"/>
    <property type="molecule type" value="Genomic_DNA"/>
</dbReference>
<evidence type="ECO:0000256" key="9">
    <source>
        <dbReference type="ARBA" id="ARBA00023136"/>
    </source>
</evidence>
<evidence type="ECO:0000256" key="6">
    <source>
        <dbReference type="ARBA" id="ARBA00022781"/>
    </source>
</evidence>
<comment type="caution">
    <text evidence="18">The sequence shown here is derived from an EMBL/GenBank/DDBJ whole genome shotgun (WGS) entry which is preliminary data.</text>
</comment>
<accession>A0A7K3WUG7</accession>
<evidence type="ECO:0000256" key="16">
    <source>
        <dbReference type="RuleBase" id="RU003848"/>
    </source>
</evidence>
<evidence type="ECO:0000256" key="17">
    <source>
        <dbReference type="SAM" id="Coils"/>
    </source>
</evidence>
<evidence type="ECO:0000256" key="2">
    <source>
        <dbReference type="ARBA" id="ARBA00022448"/>
    </source>
</evidence>
<keyword evidence="17" id="KW-0175">Coiled coil</keyword>
<keyword evidence="8 15" id="KW-0406">Ion transport</keyword>
<keyword evidence="19" id="KW-1185">Reference proteome</keyword>
<comment type="subcellular location">
    <subcellularLocation>
        <location evidence="15">Cell membrane</location>
        <topology evidence="15">Single-pass membrane protein</topology>
    </subcellularLocation>
    <subcellularLocation>
        <location evidence="14">Endomembrane system</location>
        <topology evidence="14">Single-pass membrane protein</topology>
    </subcellularLocation>
</comment>
<keyword evidence="9 15" id="KW-0472">Membrane</keyword>
<keyword evidence="7 15" id="KW-1133">Transmembrane helix</keyword>
<keyword evidence="3 15" id="KW-1003">Cell membrane</keyword>
<organism evidence="18 19">
    <name type="scientific">Cryomorpha ignava</name>
    <dbReference type="NCBI Taxonomy" id="101383"/>
    <lineage>
        <taxon>Bacteria</taxon>
        <taxon>Pseudomonadati</taxon>
        <taxon>Bacteroidota</taxon>
        <taxon>Flavobacteriia</taxon>
        <taxon>Flavobacteriales</taxon>
        <taxon>Cryomorphaceae</taxon>
        <taxon>Cryomorpha</taxon>
    </lineage>
</organism>
<dbReference type="Proteomes" id="UP000486602">
    <property type="component" value="Unassembled WGS sequence"/>
</dbReference>
<dbReference type="InterPro" id="IPR050059">
    <property type="entry name" value="ATP_synthase_B_chain"/>
</dbReference>
<feature type="transmembrane region" description="Helical" evidence="15">
    <location>
        <begin position="6"/>
        <end position="28"/>
    </location>
</feature>
<proteinExistence type="inferred from homology"/>
<comment type="similarity">
    <text evidence="1 15 16">Belongs to the ATPase B chain family.</text>
</comment>
<dbReference type="GO" id="GO:0012505">
    <property type="term" value="C:endomembrane system"/>
    <property type="evidence" value="ECO:0007669"/>
    <property type="project" value="UniProtKB-SubCell"/>
</dbReference>
<dbReference type="PANTHER" id="PTHR33445:SF1">
    <property type="entry name" value="ATP SYNTHASE SUBUNIT B"/>
    <property type="match status" value="1"/>
</dbReference>
<comment type="function">
    <text evidence="11 15">F(1)F(0) ATP synthase produces ATP from ADP in the presence of a proton or sodium gradient. F-type ATPases consist of two structural domains, F(1) containing the extramembraneous catalytic core and F(0) containing the membrane proton channel, linked together by a central stalk and a peripheral stalk. During catalysis, ATP synthesis in the catalytic domain of F(1) is coupled via a rotary mechanism of the central stalk subunits to proton translocation.</text>
</comment>
<keyword evidence="2 15" id="KW-0813">Transport</keyword>
<dbReference type="GO" id="GO:0046933">
    <property type="term" value="F:proton-transporting ATP synthase activity, rotational mechanism"/>
    <property type="evidence" value="ECO:0007669"/>
    <property type="project" value="UniProtKB-UniRule"/>
</dbReference>
<dbReference type="Pfam" id="PF00430">
    <property type="entry name" value="ATP-synt_B"/>
    <property type="match status" value="1"/>
</dbReference>
<dbReference type="InterPro" id="IPR028987">
    <property type="entry name" value="ATP_synth_B-like_membr_sf"/>
</dbReference>
<evidence type="ECO:0000256" key="4">
    <source>
        <dbReference type="ARBA" id="ARBA00022547"/>
    </source>
</evidence>
<evidence type="ECO:0000256" key="12">
    <source>
        <dbReference type="ARBA" id="ARBA00025614"/>
    </source>
</evidence>
<dbReference type="NCBIfam" id="NF011041">
    <property type="entry name" value="PRK14471.1"/>
    <property type="match status" value="1"/>
</dbReference>
<evidence type="ECO:0000313" key="18">
    <source>
        <dbReference type="EMBL" id="NEN24542.1"/>
    </source>
</evidence>
<gene>
    <name evidence="15" type="primary">atpF</name>
    <name evidence="18" type="ORF">G3O08_13625</name>
</gene>
<dbReference type="CDD" id="cd06503">
    <property type="entry name" value="ATP-synt_Fo_b"/>
    <property type="match status" value="1"/>
</dbReference>
<name>A0A7K3WUG7_9FLAO</name>
<comment type="subunit">
    <text evidence="13">F-type ATPases have 2 components, F(1) - the catalytic core - and F(0) - the membrane proton channel. F(1) has five subunits: alpha(3), beta(3), gamma(1), delta(1), epsilon(1). F(0) has four main subunits: a(1), b(2) and c(10-14). The alpha and beta chains form an alternating ring which encloses part of the gamma chain. F(1) is attached to F(0) by a central stalk formed by the gamma and epsilon chains, while a peripheral stalk is formed by the delta and b chains.</text>
</comment>
<evidence type="ECO:0000256" key="11">
    <source>
        <dbReference type="ARBA" id="ARBA00025198"/>
    </source>
</evidence>
<dbReference type="GO" id="GO:0046961">
    <property type="term" value="F:proton-transporting ATPase activity, rotational mechanism"/>
    <property type="evidence" value="ECO:0007669"/>
    <property type="project" value="TreeGrafter"/>
</dbReference>
<keyword evidence="6 15" id="KW-0375">Hydrogen ion transport</keyword>
<dbReference type="GO" id="GO:0005886">
    <property type="term" value="C:plasma membrane"/>
    <property type="evidence" value="ECO:0007669"/>
    <property type="project" value="UniProtKB-SubCell"/>
</dbReference>
<evidence type="ECO:0000256" key="8">
    <source>
        <dbReference type="ARBA" id="ARBA00023065"/>
    </source>
</evidence>
<dbReference type="SUPFAM" id="SSF81573">
    <property type="entry name" value="F1F0 ATP synthase subunit B, membrane domain"/>
    <property type="match status" value="1"/>
</dbReference>
<evidence type="ECO:0000256" key="15">
    <source>
        <dbReference type="HAMAP-Rule" id="MF_01398"/>
    </source>
</evidence>
<feature type="coiled-coil region" evidence="17">
    <location>
        <begin position="42"/>
        <end position="69"/>
    </location>
</feature>
<evidence type="ECO:0000313" key="19">
    <source>
        <dbReference type="Proteomes" id="UP000486602"/>
    </source>
</evidence>
<dbReference type="Gene3D" id="1.20.5.620">
    <property type="entry name" value="F1F0 ATP synthase subunit B, membrane domain"/>
    <property type="match status" value="1"/>
</dbReference>
<sequence>MLSVSIGTVVWSSIAFLIVLFLLAKLAWKPILASIREREDSIDDALKSASKAREEMANLTKSNEALLNEARAERDGMLKDARGTKDQIISEAKDRADVEYNKILASAKDAIRQEKSAAIAEIKEQVATLSIEIAERVIREELKSDEKQKQLIDKYLQEAKLN</sequence>
<dbReference type="HAMAP" id="MF_01398">
    <property type="entry name" value="ATP_synth_b_bprime"/>
    <property type="match status" value="1"/>
</dbReference>
<dbReference type="RefSeq" id="WP_163285935.1">
    <property type="nucleotide sequence ID" value="NZ_JAAGVY010000028.1"/>
</dbReference>
<reference evidence="18 19" key="1">
    <citation type="submission" date="2020-02" db="EMBL/GenBank/DDBJ databases">
        <title>Out from the shadows clarifying the taxonomy of the family Cryomorphaceae and related taxa by utilizing the GTDB taxonomic framework.</title>
        <authorList>
            <person name="Bowman J.P."/>
        </authorList>
    </citation>
    <scope>NUCLEOTIDE SEQUENCE [LARGE SCALE GENOMIC DNA]</scope>
    <source>
        <strain evidence="18 19">QSSC 1-22</strain>
    </source>
</reference>
<comment type="function">
    <text evidence="12">Component of the F(0) channel, it forms part of the peripheral stalk, linking F(1) to F(0). The b'-subunit is a diverged and duplicated form of b found in plants and photosynthetic bacteria.</text>
</comment>
<evidence type="ECO:0000256" key="3">
    <source>
        <dbReference type="ARBA" id="ARBA00022475"/>
    </source>
</evidence>
<dbReference type="InterPro" id="IPR002146">
    <property type="entry name" value="ATP_synth_b/b'su_bac/chlpt"/>
</dbReference>
<dbReference type="GO" id="GO:0045259">
    <property type="term" value="C:proton-transporting ATP synthase complex"/>
    <property type="evidence" value="ECO:0007669"/>
    <property type="project" value="UniProtKB-KW"/>
</dbReference>
<evidence type="ECO:0000256" key="7">
    <source>
        <dbReference type="ARBA" id="ARBA00022989"/>
    </source>
</evidence>
<comment type="subunit">
    <text evidence="15">F-type ATPases have 2 components, F(1) - the catalytic core - and F(0) - the membrane proton channel. F(1) has five subunits: alpha(3), beta(3), gamma(1), delta(1), epsilon(1). F(0) has three main subunits: a(1), b(2) and c(10-14). The alpha and beta chains form an alternating ring which encloses part of the gamma chain. F(1) is attached to F(0) by a central stalk formed by the gamma and epsilon chains, while a peripheral stalk is formed by the delta and b chains.</text>
</comment>
<evidence type="ECO:0000256" key="1">
    <source>
        <dbReference type="ARBA" id="ARBA00005513"/>
    </source>
</evidence>
<keyword evidence="4 15" id="KW-0138">CF(0)</keyword>
<dbReference type="PANTHER" id="PTHR33445">
    <property type="entry name" value="ATP SYNTHASE SUBUNIT B', CHLOROPLASTIC"/>
    <property type="match status" value="1"/>
</dbReference>
<protein>
    <recommendedName>
        <fullName evidence="15">ATP synthase subunit b</fullName>
    </recommendedName>
    <alternativeName>
        <fullName evidence="15">ATP synthase F(0) sector subunit b</fullName>
    </alternativeName>
    <alternativeName>
        <fullName evidence="15">ATPase subunit I</fullName>
    </alternativeName>
    <alternativeName>
        <fullName evidence="15">F-type ATPase subunit b</fullName>
        <shortName evidence="15">F-ATPase subunit b</shortName>
    </alternativeName>
</protein>
<dbReference type="AlphaFoldDB" id="A0A7K3WUG7"/>